<evidence type="ECO:0000313" key="8">
    <source>
        <dbReference type="EMBL" id="UOQ57530.1"/>
    </source>
</evidence>
<keyword evidence="3" id="KW-0479">Metal-binding</keyword>
<keyword evidence="4" id="KW-0408">Iron</keyword>
<evidence type="ECO:0000256" key="6">
    <source>
        <dbReference type="ARBA" id="ARBA00034078"/>
    </source>
</evidence>
<dbReference type="Pfam" id="PF00111">
    <property type="entry name" value="Fer2"/>
    <property type="match status" value="1"/>
</dbReference>
<keyword evidence="5" id="KW-0411">Iron-sulfur</keyword>
<dbReference type="PRINTS" id="PR00355">
    <property type="entry name" value="ADRENODOXIN"/>
</dbReference>
<evidence type="ECO:0000313" key="9">
    <source>
        <dbReference type="Proteomes" id="UP000831786"/>
    </source>
</evidence>
<reference evidence="8 9" key="1">
    <citation type="submission" date="2022-04" db="EMBL/GenBank/DDBJ databases">
        <title>Leucobacter sp. isolated from rhizosphere of garlic.</title>
        <authorList>
            <person name="Won M."/>
            <person name="Lee C.-M."/>
            <person name="Woen H.-Y."/>
            <person name="Kwon S.-W."/>
        </authorList>
    </citation>
    <scope>NUCLEOTIDE SEQUENCE [LARGE SCALE GENOMIC DNA]</scope>
    <source>
        <strain evidence="8 9">H21R-40</strain>
    </source>
</reference>
<dbReference type="RefSeq" id="WP_244728292.1">
    <property type="nucleotide sequence ID" value="NZ_CP095045.1"/>
</dbReference>
<dbReference type="Proteomes" id="UP000831786">
    <property type="component" value="Chromosome"/>
</dbReference>
<gene>
    <name evidence="8" type="ORF">MUN78_01395</name>
</gene>
<accession>A0ABY4FMM1</accession>
<dbReference type="SUPFAM" id="SSF54292">
    <property type="entry name" value="2Fe-2S ferredoxin-like"/>
    <property type="match status" value="1"/>
</dbReference>
<comment type="similarity">
    <text evidence="1">Belongs to the adrenodoxin/putidaredoxin family.</text>
</comment>
<dbReference type="EMBL" id="CP095045">
    <property type="protein sequence ID" value="UOQ57530.1"/>
    <property type="molecule type" value="Genomic_DNA"/>
</dbReference>
<dbReference type="PANTHER" id="PTHR23426">
    <property type="entry name" value="FERREDOXIN/ADRENODOXIN"/>
    <property type="match status" value="1"/>
</dbReference>
<sequence length="106" mass="11397">MTEITFITPSDGAERPVSFAEGESVMQAAVNSDVPGIEGECGGEMNCGTCHVLVDASWRERFEAPSWDEDVMLDIVEREPGSRLGCQLKLQRAHAGLVVTVATGED</sequence>
<protein>
    <submittedName>
        <fullName evidence="8">2Fe-2S iron-sulfur cluster-binding protein</fullName>
    </submittedName>
</protein>
<proteinExistence type="inferred from homology"/>
<dbReference type="InterPro" id="IPR036010">
    <property type="entry name" value="2Fe-2S_ferredoxin-like_sf"/>
</dbReference>
<dbReference type="Gene3D" id="3.10.20.30">
    <property type="match status" value="1"/>
</dbReference>
<evidence type="ECO:0000256" key="2">
    <source>
        <dbReference type="ARBA" id="ARBA00022714"/>
    </source>
</evidence>
<name>A0ABY4FMM1_9MICO</name>
<dbReference type="InterPro" id="IPR001055">
    <property type="entry name" value="Adrenodoxin-like"/>
</dbReference>
<evidence type="ECO:0000256" key="4">
    <source>
        <dbReference type="ARBA" id="ARBA00023004"/>
    </source>
</evidence>
<dbReference type="PANTHER" id="PTHR23426:SF65">
    <property type="entry name" value="FERREDOXIN-2, MITOCHONDRIAL"/>
    <property type="match status" value="1"/>
</dbReference>
<evidence type="ECO:0000259" key="7">
    <source>
        <dbReference type="PROSITE" id="PS51085"/>
    </source>
</evidence>
<keyword evidence="9" id="KW-1185">Reference proteome</keyword>
<evidence type="ECO:0000256" key="3">
    <source>
        <dbReference type="ARBA" id="ARBA00022723"/>
    </source>
</evidence>
<organism evidence="8 9">
    <name type="scientific">Leucobacter allii</name>
    <dbReference type="NCBI Taxonomy" id="2932247"/>
    <lineage>
        <taxon>Bacteria</taxon>
        <taxon>Bacillati</taxon>
        <taxon>Actinomycetota</taxon>
        <taxon>Actinomycetes</taxon>
        <taxon>Micrococcales</taxon>
        <taxon>Microbacteriaceae</taxon>
        <taxon>Leucobacter</taxon>
    </lineage>
</organism>
<keyword evidence="2" id="KW-0001">2Fe-2S</keyword>
<evidence type="ECO:0000256" key="1">
    <source>
        <dbReference type="ARBA" id="ARBA00010914"/>
    </source>
</evidence>
<dbReference type="CDD" id="cd00207">
    <property type="entry name" value="fer2"/>
    <property type="match status" value="1"/>
</dbReference>
<comment type="cofactor">
    <cofactor evidence="6">
        <name>[2Fe-2S] cluster</name>
        <dbReference type="ChEBI" id="CHEBI:190135"/>
    </cofactor>
</comment>
<feature type="domain" description="2Fe-2S ferredoxin-type" evidence="7">
    <location>
        <begin position="2"/>
        <end position="105"/>
    </location>
</feature>
<dbReference type="PROSITE" id="PS51085">
    <property type="entry name" value="2FE2S_FER_2"/>
    <property type="match status" value="1"/>
</dbReference>
<dbReference type="InterPro" id="IPR001041">
    <property type="entry name" value="2Fe-2S_ferredoxin-type"/>
</dbReference>
<dbReference type="InterPro" id="IPR012675">
    <property type="entry name" value="Beta-grasp_dom_sf"/>
</dbReference>
<evidence type="ECO:0000256" key="5">
    <source>
        <dbReference type="ARBA" id="ARBA00023014"/>
    </source>
</evidence>